<name>A0ABY7KTF2_9ACTN</name>
<sequence length="98" mass="10408">MFDPDRPYRCSPSVALRPEPFGALAYHFGTRRLTFLKSPVLVDLVTTLGEHPDVRAALAAFPIPPDRHGAYLAALAGLADAGTIEPADHHAHSVGAAP</sequence>
<dbReference type="Proteomes" id="UP001164439">
    <property type="component" value="Chromosome"/>
</dbReference>
<keyword evidence="2" id="KW-1185">Reference proteome</keyword>
<reference evidence="1" key="1">
    <citation type="submission" date="2022-12" db="EMBL/GenBank/DDBJ databases">
        <authorList>
            <person name="Ruckert C."/>
            <person name="Busche T."/>
            <person name="Kalinowski J."/>
            <person name="Wittmann C."/>
        </authorList>
    </citation>
    <scope>NUCLEOTIDE SEQUENCE</scope>
    <source>
        <strain evidence="1">DSM 40467</strain>
    </source>
</reference>
<proteinExistence type="predicted"/>
<dbReference type="NCBIfam" id="TIGR03967">
    <property type="entry name" value="mycofact_MftB"/>
    <property type="match status" value="1"/>
</dbReference>
<evidence type="ECO:0000313" key="2">
    <source>
        <dbReference type="Proteomes" id="UP001164439"/>
    </source>
</evidence>
<dbReference type="RefSeq" id="WP_269663847.1">
    <property type="nucleotide sequence ID" value="NZ_CP114413.1"/>
</dbReference>
<dbReference type="InterPro" id="IPR023850">
    <property type="entry name" value="MftB"/>
</dbReference>
<gene>
    <name evidence="1" type="primary">mftB</name>
    <name evidence="1" type="ORF">STRCI_007928</name>
</gene>
<protein>
    <submittedName>
        <fullName evidence="1">Mycofactocin biosynthesis chaperone MftB</fullName>
    </submittedName>
</protein>
<accession>A0ABY7KTF2</accession>
<organism evidence="1 2">
    <name type="scientific">Streptomyces cinnabarinus</name>
    <dbReference type="NCBI Taxonomy" id="67287"/>
    <lineage>
        <taxon>Bacteria</taxon>
        <taxon>Bacillati</taxon>
        <taxon>Actinomycetota</taxon>
        <taxon>Actinomycetes</taxon>
        <taxon>Kitasatosporales</taxon>
        <taxon>Streptomycetaceae</taxon>
        <taxon>Streptomyces</taxon>
    </lineage>
</organism>
<evidence type="ECO:0000313" key="1">
    <source>
        <dbReference type="EMBL" id="WAZ26362.1"/>
    </source>
</evidence>
<dbReference type="EMBL" id="CP114413">
    <property type="protein sequence ID" value="WAZ26362.1"/>
    <property type="molecule type" value="Genomic_DNA"/>
</dbReference>
<dbReference type="Pfam" id="PF26520">
    <property type="entry name" value="MftB_chaperone"/>
    <property type="match status" value="1"/>
</dbReference>